<feature type="domain" description="AMP-dependent synthetase/ligase" evidence="4">
    <location>
        <begin position="19"/>
        <end position="388"/>
    </location>
</feature>
<name>A0ABD5Q0C1_9EURY</name>
<dbReference type="Gene3D" id="3.40.50.12780">
    <property type="entry name" value="N-terminal domain of ligase-like"/>
    <property type="match status" value="1"/>
</dbReference>
<keyword evidence="2" id="KW-0436">Ligase</keyword>
<reference evidence="6 7" key="1">
    <citation type="journal article" date="2019" name="Int. J. Syst. Evol. Microbiol.">
        <title>The Global Catalogue of Microorganisms (GCM) 10K type strain sequencing project: providing services to taxonomists for standard genome sequencing and annotation.</title>
        <authorList>
            <consortium name="The Broad Institute Genomics Platform"/>
            <consortium name="The Broad Institute Genome Sequencing Center for Infectious Disease"/>
            <person name="Wu L."/>
            <person name="Ma J."/>
        </authorList>
    </citation>
    <scope>NUCLEOTIDE SEQUENCE [LARGE SCALE GENOMIC DNA]</scope>
    <source>
        <strain evidence="6 7">XZYJ18</strain>
    </source>
</reference>
<feature type="domain" description="AMP-binding enzyme C-terminal" evidence="5">
    <location>
        <begin position="476"/>
        <end position="545"/>
    </location>
</feature>
<evidence type="ECO:0000313" key="7">
    <source>
        <dbReference type="Proteomes" id="UP001595945"/>
    </source>
</evidence>
<evidence type="ECO:0000259" key="4">
    <source>
        <dbReference type="Pfam" id="PF00501"/>
    </source>
</evidence>
<feature type="compositionally biased region" description="Basic and acidic residues" evidence="3">
    <location>
        <begin position="548"/>
        <end position="561"/>
    </location>
</feature>
<protein>
    <submittedName>
        <fullName evidence="6">AMP-binding protein</fullName>
    </submittedName>
</protein>
<dbReference type="EMBL" id="JBHSHT010000001">
    <property type="protein sequence ID" value="MFC4824156.1"/>
    <property type="molecule type" value="Genomic_DNA"/>
</dbReference>
<dbReference type="AlphaFoldDB" id="A0ABD5Q0C1"/>
<dbReference type="Gene3D" id="3.30.300.30">
    <property type="match status" value="1"/>
</dbReference>
<evidence type="ECO:0000313" key="6">
    <source>
        <dbReference type="EMBL" id="MFC4824156.1"/>
    </source>
</evidence>
<dbReference type="Pfam" id="PF00501">
    <property type="entry name" value="AMP-binding"/>
    <property type="match status" value="1"/>
</dbReference>
<dbReference type="InterPro" id="IPR042099">
    <property type="entry name" value="ANL_N_sf"/>
</dbReference>
<sequence length="561" mass="61031">MFSHDETPYDWVGAWSEKRASLSSDSVGLVDATTGERFTYAELDRRANRVARLLREEGVAEGERVAVLSRNRPELVDLFFATAKTGGVLAPLSHRLAADELVEMLDDVDPALLVVEAPFAALAAEVLAHDAREFDCSVVALPAEDADATTEDAIPDREAWDDALPADDSPVETADLSMNDPHLFLHTGGSTGVPKETVLTHGSVLWNSFNTITAWGLRPEDVTPMVFPMFHTGGWNVITVPLFHLGGTVVLAREFEPGEVLRLAESEGATVLVAVPAVLRMMATHDDWETTDLSTLRFVKSGGGPCRESVMEAWWDRGVDLSQGYGLTECGPNNFTMPEGWPREKADSVGVPAMHVDARVVSDDGDRLPAGEIGELELASPHAAAGYWRNPEETRETFGDVSASSEGRSPSDRSSGQSPREDEASGGSEDEQSESSGGWVSTGDLARRDDEGYVYIEGRKKNMYVSGGENVYPAAVEDRIADHPNVEEVVVVPVPDDQWGQVGKAVVQGDESLTLEELTEFLDGRLARFKRPRHLAFVDEMPTSGPQKIDRQAVEERFGEA</sequence>
<comment type="caution">
    <text evidence="6">The sequence shown here is derived from an EMBL/GenBank/DDBJ whole genome shotgun (WGS) entry which is preliminary data.</text>
</comment>
<gene>
    <name evidence="6" type="ORF">ACFO9K_07765</name>
</gene>
<dbReference type="InterPro" id="IPR000873">
    <property type="entry name" value="AMP-dep_synth/lig_dom"/>
</dbReference>
<dbReference type="InterPro" id="IPR045851">
    <property type="entry name" value="AMP-bd_C_sf"/>
</dbReference>
<organism evidence="6 7">
    <name type="scientific">Halorussus aquaticus</name>
    <dbReference type="NCBI Taxonomy" id="2953748"/>
    <lineage>
        <taxon>Archaea</taxon>
        <taxon>Methanobacteriati</taxon>
        <taxon>Methanobacteriota</taxon>
        <taxon>Stenosarchaea group</taxon>
        <taxon>Halobacteria</taxon>
        <taxon>Halobacteriales</taxon>
        <taxon>Haladaptataceae</taxon>
        <taxon>Halorussus</taxon>
    </lineage>
</organism>
<dbReference type="SUPFAM" id="SSF56801">
    <property type="entry name" value="Acetyl-CoA synthetase-like"/>
    <property type="match status" value="1"/>
</dbReference>
<dbReference type="GeneID" id="73045163"/>
<feature type="region of interest" description="Disordered" evidence="3">
    <location>
        <begin position="395"/>
        <end position="445"/>
    </location>
</feature>
<proteinExistence type="inferred from homology"/>
<dbReference type="InterPro" id="IPR025110">
    <property type="entry name" value="AMP-bd_C"/>
</dbReference>
<feature type="compositionally biased region" description="Low complexity" evidence="3">
    <location>
        <begin position="402"/>
        <end position="416"/>
    </location>
</feature>
<dbReference type="InterPro" id="IPR020845">
    <property type="entry name" value="AMP-binding_CS"/>
</dbReference>
<evidence type="ECO:0000256" key="3">
    <source>
        <dbReference type="SAM" id="MobiDB-lite"/>
    </source>
</evidence>
<evidence type="ECO:0000256" key="2">
    <source>
        <dbReference type="ARBA" id="ARBA00022598"/>
    </source>
</evidence>
<dbReference type="Proteomes" id="UP001595945">
    <property type="component" value="Unassembled WGS sequence"/>
</dbReference>
<dbReference type="PANTHER" id="PTHR43201:SF5">
    <property type="entry name" value="MEDIUM-CHAIN ACYL-COA LIGASE ACSF2, MITOCHONDRIAL"/>
    <property type="match status" value="1"/>
</dbReference>
<dbReference type="GO" id="GO:0016874">
    <property type="term" value="F:ligase activity"/>
    <property type="evidence" value="ECO:0007669"/>
    <property type="project" value="UniProtKB-KW"/>
</dbReference>
<feature type="region of interest" description="Disordered" evidence="3">
    <location>
        <begin position="540"/>
        <end position="561"/>
    </location>
</feature>
<dbReference type="PROSITE" id="PS00455">
    <property type="entry name" value="AMP_BINDING"/>
    <property type="match status" value="1"/>
</dbReference>
<evidence type="ECO:0000256" key="1">
    <source>
        <dbReference type="ARBA" id="ARBA00006432"/>
    </source>
</evidence>
<keyword evidence="7" id="KW-1185">Reference proteome</keyword>
<accession>A0ABD5Q0C1</accession>
<dbReference type="RefSeq" id="WP_254266773.1">
    <property type="nucleotide sequence ID" value="NZ_CP100400.1"/>
</dbReference>
<dbReference type="Pfam" id="PF13193">
    <property type="entry name" value="AMP-binding_C"/>
    <property type="match status" value="1"/>
</dbReference>
<comment type="similarity">
    <text evidence="1">Belongs to the ATP-dependent AMP-binding enzyme family.</text>
</comment>
<dbReference type="PANTHER" id="PTHR43201">
    <property type="entry name" value="ACYL-COA SYNTHETASE"/>
    <property type="match status" value="1"/>
</dbReference>
<evidence type="ECO:0000259" key="5">
    <source>
        <dbReference type="Pfam" id="PF13193"/>
    </source>
</evidence>